<evidence type="ECO:0000313" key="2">
    <source>
        <dbReference type="Proteomes" id="UP000295680"/>
    </source>
</evidence>
<accession>A0A4R2JEW6</accession>
<gene>
    <name evidence="1" type="ORF">EV192_105316</name>
</gene>
<protein>
    <submittedName>
        <fullName evidence="1">Uncharacterized protein</fullName>
    </submittedName>
</protein>
<sequence length="73" mass="8214">MSFRDLTIRVLGEFSNAEYAGLAYEVGLRLRAAGLGERSILMVDGDMSSQDMHAFFGAPDPLPHRNWTARWIE</sequence>
<dbReference type="AlphaFoldDB" id="A0A4R2JEW6"/>
<proteinExistence type="predicted"/>
<dbReference type="EMBL" id="SLWS01000005">
    <property type="protein sequence ID" value="TCO58251.1"/>
    <property type="molecule type" value="Genomic_DNA"/>
</dbReference>
<dbReference type="OrthoDB" id="3694269at2"/>
<keyword evidence="2" id="KW-1185">Reference proteome</keyword>
<organism evidence="1 2">
    <name type="scientific">Actinocrispum wychmicini</name>
    <dbReference type="NCBI Taxonomy" id="1213861"/>
    <lineage>
        <taxon>Bacteria</taxon>
        <taxon>Bacillati</taxon>
        <taxon>Actinomycetota</taxon>
        <taxon>Actinomycetes</taxon>
        <taxon>Pseudonocardiales</taxon>
        <taxon>Pseudonocardiaceae</taxon>
        <taxon>Actinocrispum</taxon>
    </lineage>
</organism>
<dbReference type="RefSeq" id="WP_132118876.1">
    <property type="nucleotide sequence ID" value="NZ_SLWS01000005.1"/>
</dbReference>
<reference evidence="1 2" key="1">
    <citation type="submission" date="2019-03" db="EMBL/GenBank/DDBJ databases">
        <title>Genomic Encyclopedia of Type Strains, Phase IV (KMG-IV): sequencing the most valuable type-strain genomes for metagenomic binning, comparative biology and taxonomic classification.</title>
        <authorList>
            <person name="Goeker M."/>
        </authorList>
    </citation>
    <scope>NUCLEOTIDE SEQUENCE [LARGE SCALE GENOMIC DNA]</scope>
    <source>
        <strain evidence="1 2">DSM 45934</strain>
    </source>
</reference>
<name>A0A4R2JEW6_9PSEU</name>
<dbReference type="Proteomes" id="UP000295680">
    <property type="component" value="Unassembled WGS sequence"/>
</dbReference>
<evidence type="ECO:0000313" key="1">
    <source>
        <dbReference type="EMBL" id="TCO58251.1"/>
    </source>
</evidence>
<comment type="caution">
    <text evidence="1">The sequence shown here is derived from an EMBL/GenBank/DDBJ whole genome shotgun (WGS) entry which is preliminary data.</text>
</comment>